<gene>
    <name evidence="6" type="ORF">B0T10DRAFT_458748</name>
</gene>
<evidence type="ECO:0000256" key="3">
    <source>
        <dbReference type="ARBA" id="ARBA00023180"/>
    </source>
</evidence>
<feature type="region of interest" description="Disordered" evidence="4">
    <location>
        <begin position="346"/>
        <end position="371"/>
    </location>
</feature>
<dbReference type="EMBL" id="JAGPYM010000008">
    <property type="protein sequence ID" value="KAH6891359.1"/>
    <property type="molecule type" value="Genomic_DNA"/>
</dbReference>
<evidence type="ECO:0000256" key="2">
    <source>
        <dbReference type="ARBA" id="ARBA00022729"/>
    </source>
</evidence>
<keyword evidence="7" id="KW-1185">Reference proteome</keyword>
<protein>
    <submittedName>
        <fullName evidence="6">Uncharacterized protein</fullName>
    </submittedName>
</protein>
<dbReference type="PANTHER" id="PTHR31018">
    <property type="entry name" value="SPORULATION-SPECIFIC PROTEIN-RELATED"/>
    <property type="match status" value="1"/>
</dbReference>
<dbReference type="Proteomes" id="UP000777438">
    <property type="component" value="Unassembled WGS sequence"/>
</dbReference>
<name>A0A9P8W5K7_9HYPO</name>
<keyword evidence="3" id="KW-0325">Glycoprotein</keyword>
<dbReference type="GO" id="GO:0009986">
    <property type="term" value="C:cell surface"/>
    <property type="evidence" value="ECO:0007669"/>
    <property type="project" value="TreeGrafter"/>
</dbReference>
<dbReference type="SUPFAM" id="SSF52058">
    <property type="entry name" value="L domain-like"/>
    <property type="match status" value="1"/>
</dbReference>
<dbReference type="OrthoDB" id="536881at2759"/>
<feature type="chain" id="PRO_5040327900" evidence="5">
    <location>
        <begin position="22"/>
        <end position="395"/>
    </location>
</feature>
<sequence length="395" mass="41856">MHSVKLFATAALALGASTVSAASTCTKDVKITEPTQTVNCDVVDADITISSSISGDVTINGPKQIKGDFIANNASSLISLTSTTINSITGTFQLQNLEKLSTLEFSSLKSVGEITLVKLPQLSSLNFGTEGVTKINSIQITDTFISDLSGLSVATVENFQIDNNKQITKFESDLVNITGTLIINNNGNDFQISMKELELAGEFQISNIKSFSAPLLAKLTKSLKFDKNDELTSFAAPNLTSIADDVSFINNKKLTNISMPALTTIDGGFTIQNNTAMKAISGFDELKNVTGAIILRGNFSKVTLPSLESVAGTVTVTSTTDISSFCDFFKDLKDDGKIEGEETCTWNNKEANEDNGNGGDSSSDSSDDNEDAAGMTSVSFAVLGLTAIAAMFQLL</sequence>
<comment type="caution">
    <text evidence="6">The sequence shown here is derived from an EMBL/GenBank/DDBJ whole genome shotgun (WGS) entry which is preliminary data.</text>
</comment>
<dbReference type="PANTHER" id="PTHR31018:SF3">
    <property type="entry name" value="RECEPTOR PROTEIN-TYROSINE KINASE"/>
    <property type="match status" value="1"/>
</dbReference>
<dbReference type="InterPro" id="IPR051648">
    <property type="entry name" value="CWI-Assembly_Regulator"/>
</dbReference>
<reference evidence="6 7" key="1">
    <citation type="journal article" date="2021" name="Nat. Commun.">
        <title>Genetic determinants of endophytism in the Arabidopsis root mycobiome.</title>
        <authorList>
            <person name="Mesny F."/>
            <person name="Miyauchi S."/>
            <person name="Thiergart T."/>
            <person name="Pickel B."/>
            <person name="Atanasova L."/>
            <person name="Karlsson M."/>
            <person name="Huettel B."/>
            <person name="Barry K.W."/>
            <person name="Haridas S."/>
            <person name="Chen C."/>
            <person name="Bauer D."/>
            <person name="Andreopoulos W."/>
            <person name="Pangilinan J."/>
            <person name="LaButti K."/>
            <person name="Riley R."/>
            <person name="Lipzen A."/>
            <person name="Clum A."/>
            <person name="Drula E."/>
            <person name="Henrissat B."/>
            <person name="Kohler A."/>
            <person name="Grigoriev I.V."/>
            <person name="Martin F.M."/>
            <person name="Hacquard S."/>
        </authorList>
    </citation>
    <scope>NUCLEOTIDE SEQUENCE [LARGE SCALE GENOMIC DNA]</scope>
    <source>
        <strain evidence="6 7">MPI-CAGE-CH-0241</strain>
    </source>
</reference>
<dbReference type="AlphaFoldDB" id="A0A9P8W5K7"/>
<feature type="signal peptide" evidence="5">
    <location>
        <begin position="1"/>
        <end position="21"/>
    </location>
</feature>
<dbReference type="GO" id="GO:0009277">
    <property type="term" value="C:fungal-type cell wall"/>
    <property type="evidence" value="ECO:0007669"/>
    <property type="project" value="TreeGrafter"/>
</dbReference>
<keyword evidence="2 5" id="KW-0732">Signal</keyword>
<organism evidence="6 7">
    <name type="scientific">Thelonectria olida</name>
    <dbReference type="NCBI Taxonomy" id="1576542"/>
    <lineage>
        <taxon>Eukaryota</taxon>
        <taxon>Fungi</taxon>
        <taxon>Dikarya</taxon>
        <taxon>Ascomycota</taxon>
        <taxon>Pezizomycotina</taxon>
        <taxon>Sordariomycetes</taxon>
        <taxon>Hypocreomycetidae</taxon>
        <taxon>Hypocreales</taxon>
        <taxon>Nectriaceae</taxon>
        <taxon>Thelonectria</taxon>
    </lineage>
</organism>
<evidence type="ECO:0000313" key="7">
    <source>
        <dbReference type="Proteomes" id="UP000777438"/>
    </source>
</evidence>
<evidence type="ECO:0000256" key="4">
    <source>
        <dbReference type="SAM" id="MobiDB-lite"/>
    </source>
</evidence>
<evidence type="ECO:0000256" key="5">
    <source>
        <dbReference type="SAM" id="SignalP"/>
    </source>
</evidence>
<dbReference type="GO" id="GO:0031505">
    <property type="term" value="P:fungal-type cell wall organization"/>
    <property type="evidence" value="ECO:0007669"/>
    <property type="project" value="TreeGrafter"/>
</dbReference>
<evidence type="ECO:0000256" key="1">
    <source>
        <dbReference type="ARBA" id="ARBA00004196"/>
    </source>
</evidence>
<proteinExistence type="predicted"/>
<accession>A0A9P8W5K7</accession>
<evidence type="ECO:0000313" key="6">
    <source>
        <dbReference type="EMBL" id="KAH6891359.1"/>
    </source>
</evidence>
<comment type="subcellular location">
    <subcellularLocation>
        <location evidence="1">Cell envelope</location>
    </subcellularLocation>
</comment>
<dbReference type="GO" id="GO:0005886">
    <property type="term" value="C:plasma membrane"/>
    <property type="evidence" value="ECO:0007669"/>
    <property type="project" value="TreeGrafter"/>
</dbReference>